<name>A0A1I6YGC2_9BURK</name>
<keyword evidence="3" id="KW-0238">DNA-binding</keyword>
<dbReference type="Proteomes" id="UP000198844">
    <property type="component" value="Unassembled WGS sequence"/>
</dbReference>
<dbReference type="AlphaFoldDB" id="A0A1I6YGC2"/>
<dbReference type="Pfam" id="PF03466">
    <property type="entry name" value="LysR_substrate"/>
    <property type="match status" value="1"/>
</dbReference>
<dbReference type="EMBL" id="FPBH01000001">
    <property type="protein sequence ID" value="SFT49553.1"/>
    <property type="molecule type" value="Genomic_DNA"/>
</dbReference>
<keyword evidence="4" id="KW-0804">Transcription</keyword>
<dbReference type="InterPro" id="IPR000847">
    <property type="entry name" value="LysR_HTH_N"/>
</dbReference>
<dbReference type="OrthoDB" id="8954631at2"/>
<evidence type="ECO:0000259" key="5">
    <source>
        <dbReference type="PROSITE" id="PS50931"/>
    </source>
</evidence>
<organism evidence="6 7">
    <name type="scientific">Paraburkholderia aspalathi</name>
    <dbReference type="NCBI Taxonomy" id="1324617"/>
    <lineage>
        <taxon>Bacteria</taxon>
        <taxon>Pseudomonadati</taxon>
        <taxon>Pseudomonadota</taxon>
        <taxon>Betaproteobacteria</taxon>
        <taxon>Burkholderiales</taxon>
        <taxon>Burkholderiaceae</taxon>
        <taxon>Paraburkholderia</taxon>
    </lineage>
</organism>
<evidence type="ECO:0000313" key="6">
    <source>
        <dbReference type="EMBL" id="SFT49553.1"/>
    </source>
</evidence>
<dbReference type="RefSeq" id="WP_093632783.1">
    <property type="nucleotide sequence ID" value="NZ_FPBH01000001.1"/>
</dbReference>
<dbReference type="PANTHER" id="PTHR30537:SF5">
    <property type="entry name" value="HTH-TYPE TRANSCRIPTIONAL ACTIVATOR TTDR-RELATED"/>
    <property type="match status" value="1"/>
</dbReference>
<dbReference type="PROSITE" id="PS50931">
    <property type="entry name" value="HTH_LYSR"/>
    <property type="match status" value="1"/>
</dbReference>
<dbReference type="SUPFAM" id="SSF46785">
    <property type="entry name" value="Winged helix' DNA-binding domain"/>
    <property type="match status" value="1"/>
</dbReference>
<accession>A0A1I6YGC2</accession>
<dbReference type="Gene3D" id="1.10.10.10">
    <property type="entry name" value="Winged helix-like DNA-binding domain superfamily/Winged helix DNA-binding domain"/>
    <property type="match status" value="1"/>
</dbReference>
<dbReference type="Pfam" id="PF00126">
    <property type="entry name" value="HTH_1"/>
    <property type="match status" value="1"/>
</dbReference>
<evidence type="ECO:0000313" key="7">
    <source>
        <dbReference type="Proteomes" id="UP000198844"/>
    </source>
</evidence>
<reference evidence="6 7" key="1">
    <citation type="submission" date="2016-10" db="EMBL/GenBank/DDBJ databases">
        <authorList>
            <person name="de Groot N.N."/>
        </authorList>
    </citation>
    <scope>NUCLEOTIDE SEQUENCE [LARGE SCALE GENOMIC DNA]</scope>
    <source>
        <strain evidence="6 7">LMG 27731</strain>
    </source>
</reference>
<dbReference type="GO" id="GO:0043565">
    <property type="term" value="F:sequence-specific DNA binding"/>
    <property type="evidence" value="ECO:0007669"/>
    <property type="project" value="TreeGrafter"/>
</dbReference>
<gene>
    <name evidence="6" type="ORF">SAMN05192563_1001485</name>
</gene>
<dbReference type="CDD" id="cd08422">
    <property type="entry name" value="PBP2_CrgA_like"/>
    <property type="match status" value="1"/>
</dbReference>
<evidence type="ECO:0000256" key="2">
    <source>
        <dbReference type="ARBA" id="ARBA00023015"/>
    </source>
</evidence>
<dbReference type="SUPFAM" id="SSF53850">
    <property type="entry name" value="Periplasmic binding protein-like II"/>
    <property type="match status" value="1"/>
</dbReference>
<dbReference type="InterPro" id="IPR005119">
    <property type="entry name" value="LysR_subst-bd"/>
</dbReference>
<dbReference type="InterPro" id="IPR058163">
    <property type="entry name" value="LysR-type_TF_proteobact-type"/>
</dbReference>
<evidence type="ECO:0000256" key="4">
    <source>
        <dbReference type="ARBA" id="ARBA00023163"/>
    </source>
</evidence>
<dbReference type="Gene3D" id="3.40.190.290">
    <property type="match status" value="1"/>
</dbReference>
<dbReference type="FunFam" id="1.10.10.10:FF:000001">
    <property type="entry name" value="LysR family transcriptional regulator"/>
    <property type="match status" value="1"/>
</dbReference>
<dbReference type="GO" id="GO:0003700">
    <property type="term" value="F:DNA-binding transcription factor activity"/>
    <property type="evidence" value="ECO:0007669"/>
    <property type="project" value="InterPro"/>
</dbReference>
<evidence type="ECO:0000256" key="3">
    <source>
        <dbReference type="ARBA" id="ARBA00023125"/>
    </source>
</evidence>
<feature type="domain" description="HTH lysR-type" evidence="5">
    <location>
        <begin position="1"/>
        <end position="59"/>
    </location>
</feature>
<proteinExistence type="inferred from homology"/>
<dbReference type="GO" id="GO:0006351">
    <property type="term" value="P:DNA-templated transcription"/>
    <property type="evidence" value="ECO:0007669"/>
    <property type="project" value="TreeGrafter"/>
</dbReference>
<sequence length="301" mass="33619">MDKSSELYVFTAVVAHGNFVSAAEKCRLTPSGVSRVISRMEDRLGTKLFVRSTRRLSLTAQGEFFYSKIKSMVEQIEAAEAATAQRPQVPHGVLRIRAAAGFVDRQLVPLMPEFLARYPDLQVEIVVGDVPIEPDDRSVDLAFRSGLAPSEDHLSIKLAANPLVICASPAYLEKNGKPDRPENLGRHNCLTMDGRGITQAEWMFREDQRRFSVWVKGNLGSVGTAIHSAALAGVGIARIPQFLVEQDVREGRLVRLLADYAPDDGRSIYLVYMTTDNRSLKCRVLVDYLLEKFDPMPPWMR</sequence>
<comment type="similarity">
    <text evidence="1">Belongs to the LysR transcriptional regulatory family.</text>
</comment>
<dbReference type="InterPro" id="IPR036388">
    <property type="entry name" value="WH-like_DNA-bd_sf"/>
</dbReference>
<protein>
    <submittedName>
        <fullName evidence="6">Transcriptional regulator, LysR family</fullName>
    </submittedName>
</protein>
<dbReference type="PANTHER" id="PTHR30537">
    <property type="entry name" value="HTH-TYPE TRANSCRIPTIONAL REGULATOR"/>
    <property type="match status" value="1"/>
</dbReference>
<dbReference type="InterPro" id="IPR036390">
    <property type="entry name" value="WH_DNA-bd_sf"/>
</dbReference>
<evidence type="ECO:0000256" key="1">
    <source>
        <dbReference type="ARBA" id="ARBA00009437"/>
    </source>
</evidence>
<keyword evidence="2" id="KW-0805">Transcription regulation</keyword>